<feature type="binding site" evidence="11">
    <location>
        <position position="447"/>
    </location>
    <ligand>
        <name>Zn(2+)</name>
        <dbReference type="ChEBI" id="CHEBI:29105"/>
        <note>catalytic</note>
    </ligand>
</feature>
<keyword evidence="5 11" id="KW-0479">Metal-binding</keyword>
<dbReference type="GO" id="GO:0004222">
    <property type="term" value="F:metalloendopeptidase activity"/>
    <property type="evidence" value="ECO:0007669"/>
    <property type="project" value="InterPro"/>
</dbReference>
<dbReference type="EMBL" id="JAYKXP010000067">
    <property type="protein sequence ID" value="KAK7032139.1"/>
    <property type="molecule type" value="Genomic_DNA"/>
</dbReference>
<evidence type="ECO:0000313" key="14">
    <source>
        <dbReference type="Proteomes" id="UP001383192"/>
    </source>
</evidence>
<feature type="binding site" evidence="11">
    <location>
        <position position="422"/>
    </location>
    <ligand>
        <name>Zn(2+)</name>
        <dbReference type="ChEBI" id="CHEBI:29105"/>
        <note>catalytic</note>
    </ligand>
</feature>
<evidence type="ECO:0000256" key="10">
    <source>
        <dbReference type="PIRSR" id="PIRSR601842-1"/>
    </source>
</evidence>
<comment type="cofactor">
    <cofactor evidence="11">
        <name>Zn(2+)</name>
        <dbReference type="ChEBI" id="CHEBI:29105"/>
    </cofactor>
    <text evidence="11">Binds 1 zinc ion per subunit.</text>
</comment>
<comment type="similarity">
    <text evidence="2 12">Belongs to the peptidase M36 family.</text>
</comment>
<feature type="binding site" evidence="11">
    <location>
        <position position="418"/>
    </location>
    <ligand>
        <name>Zn(2+)</name>
        <dbReference type="ChEBI" id="CHEBI:29105"/>
        <note>catalytic</note>
    </ligand>
</feature>
<keyword evidence="9 12" id="KW-0865">Zymogen</keyword>
<reference evidence="13 14" key="1">
    <citation type="submission" date="2024-01" db="EMBL/GenBank/DDBJ databases">
        <title>A draft genome for a cacao thread blight-causing isolate of Paramarasmius palmivorus.</title>
        <authorList>
            <person name="Baruah I.K."/>
            <person name="Bukari Y."/>
            <person name="Amoako-Attah I."/>
            <person name="Meinhardt L.W."/>
            <person name="Bailey B.A."/>
            <person name="Cohen S.P."/>
        </authorList>
    </citation>
    <scope>NUCLEOTIDE SEQUENCE [LARGE SCALE GENOMIC DNA]</scope>
    <source>
        <strain evidence="13 14">GH-12</strain>
    </source>
</reference>
<keyword evidence="14" id="KW-1185">Reference proteome</keyword>
<protein>
    <recommendedName>
        <fullName evidence="12">Extracellular metalloproteinase</fullName>
        <ecNumber evidence="12">3.4.24.-</ecNumber>
    </recommendedName>
    <alternativeName>
        <fullName evidence="12">Fungalysin</fullName>
    </alternativeName>
</protein>
<sequence>MKHATHSKRTVGRRGVQLESYYPPKTYETGHHARALERRMESYLPPKTYETGGSSGKEARGELVDISKRHCAEDFKKATMSFVGSHMNISASAFTWNAGYGIKDRQYGYARQQHNGVPFANAVVNVALKKGKMASFGSSFVDTCEYLPNIADSKPSYDLKKAIQNAEETFSASHNAFEPTLEYLARPDGSIALTHVIQVRNDFDATWDEVFVDAHTGDVLAANSFIADATYRAIPIDSQALGSDKPQDLFAGYELIEDPQDFSSSPLGWHNDGVTNYTSTIGNNVVVLTNHSRTFTETNQSSSGLVFDYAFNYTLAPNKGENVDASRTQAFYLGNKIHDLFYKYGFTEDAFNFQTENFGKGGVGGDPVYMIVQDESRINNAFFATPPDGQSGLCSMHFFNRTKGPLRDSVFDTSVAVHELAHGLTNRLTGGGSGRCLQSLEARGLGEGWSDAVAEWTQQTSAEVRDFVVGAYVRGTPAGMRSHPYSTDPKINPLRYSSLQEYDGQHAIGTVWATILHNIYAALVEEHGWSSDAWTDPDGTEGNIIFLNLLIDALPLQPCNPTFLEARDAWIEADEDEYDGANKCLLWKAFASRGLGMRAKDYEDDETIPRECQSIY</sequence>
<dbReference type="PANTHER" id="PTHR33478">
    <property type="entry name" value="EXTRACELLULAR METALLOPROTEINASE MEP"/>
    <property type="match status" value="1"/>
</dbReference>
<dbReference type="Gene3D" id="3.10.170.10">
    <property type="match status" value="1"/>
</dbReference>
<dbReference type="GO" id="GO:0006508">
    <property type="term" value="P:proteolysis"/>
    <property type="evidence" value="ECO:0007669"/>
    <property type="project" value="UniProtKB-KW"/>
</dbReference>
<evidence type="ECO:0000256" key="3">
    <source>
        <dbReference type="ARBA" id="ARBA00022525"/>
    </source>
</evidence>
<dbReference type="Proteomes" id="UP001383192">
    <property type="component" value="Unassembled WGS sequence"/>
</dbReference>
<dbReference type="Gene3D" id="1.10.390.10">
    <property type="entry name" value="Neutral Protease Domain 2"/>
    <property type="match status" value="1"/>
</dbReference>
<proteinExistence type="inferred from homology"/>
<dbReference type="GO" id="GO:0008270">
    <property type="term" value="F:zinc ion binding"/>
    <property type="evidence" value="ECO:0007669"/>
    <property type="project" value="InterPro"/>
</dbReference>
<evidence type="ECO:0000256" key="11">
    <source>
        <dbReference type="PIRSR" id="PIRSR601842-2"/>
    </source>
</evidence>
<evidence type="ECO:0000256" key="7">
    <source>
        <dbReference type="ARBA" id="ARBA00022833"/>
    </source>
</evidence>
<organism evidence="13 14">
    <name type="scientific">Paramarasmius palmivorus</name>
    <dbReference type="NCBI Taxonomy" id="297713"/>
    <lineage>
        <taxon>Eukaryota</taxon>
        <taxon>Fungi</taxon>
        <taxon>Dikarya</taxon>
        <taxon>Basidiomycota</taxon>
        <taxon>Agaricomycotina</taxon>
        <taxon>Agaricomycetes</taxon>
        <taxon>Agaricomycetidae</taxon>
        <taxon>Agaricales</taxon>
        <taxon>Marasmiineae</taxon>
        <taxon>Marasmiaceae</taxon>
        <taxon>Paramarasmius</taxon>
    </lineage>
</organism>
<dbReference type="CDD" id="cd09596">
    <property type="entry name" value="M36"/>
    <property type="match status" value="1"/>
</dbReference>
<accession>A0AAW0BZY2</accession>
<evidence type="ECO:0000256" key="6">
    <source>
        <dbReference type="ARBA" id="ARBA00022801"/>
    </source>
</evidence>
<evidence type="ECO:0000313" key="13">
    <source>
        <dbReference type="EMBL" id="KAK7032139.1"/>
    </source>
</evidence>
<gene>
    <name evidence="13" type="ORF">VNI00_013313</name>
</gene>
<evidence type="ECO:0000256" key="9">
    <source>
        <dbReference type="ARBA" id="ARBA00023145"/>
    </source>
</evidence>
<evidence type="ECO:0000256" key="1">
    <source>
        <dbReference type="ARBA" id="ARBA00004613"/>
    </source>
</evidence>
<dbReference type="GO" id="GO:0005615">
    <property type="term" value="C:extracellular space"/>
    <property type="evidence" value="ECO:0007669"/>
    <property type="project" value="InterPro"/>
</dbReference>
<dbReference type="InterPro" id="IPR001842">
    <property type="entry name" value="Peptidase_M36"/>
</dbReference>
<dbReference type="PRINTS" id="PR00999">
    <property type="entry name" value="FUNGALYSIN"/>
</dbReference>
<keyword evidence="7 11" id="KW-0862">Zinc</keyword>
<feature type="binding site" evidence="11">
    <location>
        <position position="228"/>
    </location>
    <ligand>
        <name>Zn(2+)</name>
        <dbReference type="ChEBI" id="CHEBI:29105"/>
        <note>catalytic</note>
    </ligand>
</feature>
<dbReference type="Pfam" id="PF02128">
    <property type="entry name" value="Peptidase_M36"/>
    <property type="match status" value="1"/>
</dbReference>
<dbReference type="InterPro" id="IPR027268">
    <property type="entry name" value="Peptidase_M4/M1_CTD_sf"/>
</dbReference>
<evidence type="ECO:0000256" key="8">
    <source>
        <dbReference type="ARBA" id="ARBA00023049"/>
    </source>
</evidence>
<keyword evidence="8 12" id="KW-0482">Metalloprotease</keyword>
<keyword evidence="3 12" id="KW-0964">Secreted</keyword>
<dbReference type="InterPro" id="IPR050371">
    <property type="entry name" value="Fungal_virulence_M36"/>
</dbReference>
<feature type="active site" evidence="10">
    <location>
        <position position="419"/>
    </location>
</feature>
<comment type="subcellular location">
    <subcellularLocation>
        <location evidence="1 12">Secreted</location>
    </subcellularLocation>
</comment>
<keyword evidence="6 12" id="KW-0378">Hydrolase</keyword>
<dbReference type="AlphaFoldDB" id="A0AAW0BZY2"/>
<keyword evidence="4 12" id="KW-0645">Protease</keyword>
<name>A0AAW0BZY2_9AGAR</name>
<dbReference type="PANTHER" id="PTHR33478:SF1">
    <property type="entry name" value="EXTRACELLULAR METALLOPROTEINASE MEP"/>
    <property type="match status" value="1"/>
</dbReference>
<dbReference type="SUPFAM" id="SSF55486">
    <property type="entry name" value="Metalloproteases ('zincins'), catalytic domain"/>
    <property type="match status" value="1"/>
</dbReference>
<comment type="caution">
    <text evidence="13">The sequence shown here is derived from an EMBL/GenBank/DDBJ whole genome shotgun (WGS) entry which is preliminary data.</text>
</comment>
<evidence type="ECO:0000256" key="2">
    <source>
        <dbReference type="ARBA" id="ARBA00006006"/>
    </source>
</evidence>
<evidence type="ECO:0000256" key="4">
    <source>
        <dbReference type="ARBA" id="ARBA00022670"/>
    </source>
</evidence>
<evidence type="ECO:0000256" key="5">
    <source>
        <dbReference type="ARBA" id="ARBA00022723"/>
    </source>
</evidence>
<evidence type="ECO:0000256" key="12">
    <source>
        <dbReference type="RuleBase" id="RU364017"/>
    </source>
</evidence>
<dbReference type="EC" id="3.4.24.-" evidence="12"/>